<proteinExistence type="predicted"/>
<dbReference type="SUPFAM" id="SSF51905">
    <property type="entry name" value="FAD/NAD(P)-binding domain"/>
    <property type="match status" value="1"/>
</dbReference>
<dbReference type="Proteomes" id="UP000029920">
    <property type="component" value="Unassembled WGS sequence"/>
</dbReference>
<dbReference type="EMBL" id="JRPC02000025">
    <property type="protein sequence ID" value="TLE14214.1"/>
    <property type="molecule type" value="Genomic_DNA"/>
</dbReference>
<protein>
    <submittedName>
        <fullName evidence="1">NAD(P)/FAD-dependent oxidoreductase</fullName>
    </submittedName>
</protein>
<dbReference type="InterPro" id="IPR006311">
    <property type="entry name" value="TAT_signal"/>
</dbReference>
<reference evidence="1 2" key="1">
    <citation type="journal article" date="2014" name="Genome Announc.">
        <title>Draft genome sequences of eight enterohepatic helicobacter species isolated from both laboratory and wild rodents.</title>
        <authorList>
            <person name="Sheh A."/>
            <person name="Shen Z."/>
            <person name="Fox J.G."/>
        </authorList>
    </citation>
    <scope>NUCLEOTIDE SEQUENCE [LARGE SCALE GENOMIC DNA]</scope>
    <source>
        <strain evidence="1 2">MIT-03-7007</strain>
    </source>
</reference>
<dbReference type="InterPro" id="IPR036188">
    <property type="entry name" value="FAD/NAD-bd_sf"/>
</dbReference>
<dbReference type="PROSITE" id="PS51318">
    <property type="entry name" value="TAT"/>
    <property type="match status" value="1"/>
</dbReference>
<dbReference type="RefSeq" id="WP_034554367.1">
    <property type="nucleotide sequence ID" value="NZ_JRPC02000025.1"/>
</dbReference>
<keyword evidence="2" id="KW-1185">Reference proteome</keyword>
<dbReference type="Pfam" id="PF13450">
    <property type="entry name" value="NAD_binding_8"/>
    <property type="match status" value="1"/>
</dbReference>
<name>A0A4U8UCX8_9HELI</name>
<sequence>MNITRRDFLNGMAVAVVAGMSPLELLYGKEQATHINQKILYQDNVYPPSLTGLRGSTNESYEFAHMLRDGEKFDFNSLTIEENYDLIVVGAGISGLCAACIYQDKAGNKKKILILDNHDDFGGHARRNEFHLKDRMILSYGGSESLQSPKTLYSQEVIEFLDGLGINIDDLAKKFNVNFYPDLNLSRGVYFNKKDFGQDKVVSGNPRRIICDDIPKDRINGRSYKDFINDFPMPKKDREDLIAFHENPKDYLEGMNEKQRIKYITTTSYRNFLRDKVKLSPIAISFFEGMTDDFLALGIDSISCEDARGSFLPGFDNLKLPPLDKAAEAEINEPYIYHFPDGNASIARLMVRKLIPAIAPGKSAEDVILAKFDYSKLDLPQSPTRIRLNSTVINAKNTKDGVLVTYASGIDKKLHKIFAKKVIMANYNSSIPYIIPDMPKIQKAALSLCVKTPLIHTKVIISNWEPFIKLGVHEIYSPKMFYARTKLDYPVNMGNYEHPKDPKKPICLHMVGSPMVLNQGITDGDTMDAREQSRLARHQLFNIPFSDLEKMTREQLQSMLNKTGFNHQKDILAITLNRWGHCYSYTLNTLYDNEEESEKAILEARKPYGNITIANCDANWDAYAHVAIEQAMRAVEELG</sequence>
<evidence type="ECO:0000313" key="1">
    <source>
        <dbReference type="EMBL" id="TLE14214.1"/>
    </source>
</evidence>
<organism evidence="1 2">
    <name type="scientific">Helicobacter apodemus</name>
    <dbReference type="NCBI Taxonomy" id="135569"/>
    <lineage>
        <taxon>Bacteria</taxon>
        <taxon>Pseudomonadati</taxon>
        <taxon>Campylobacterota</taxon>
        <taxon>Epsilonproteobacteria</taxon>
        <taxon>Campylobacterales</taxon>
        <taxon>Helicobacteraceae</taxon>
        <taxon>Helicobacter</taxon>
    </lineage>
</organism>
<dbReference type="AlphaFoldDB" id="A0A4U8UCX8"/>
<comment type="caution">
    <text evidence="1">The sequence shown here is derived from an EMBL/GenBank/DDBJ whole genome shotgun (WGS) entry which is preliminary data.</text>
</comment>
<evidence type="ECO:0000313" key="2">
    <source>
        <dbReference type="Proteomes" id="UP000029920"/>
    </source>
</evidence>
<gene>
    <name evidence="1" type="ORF">LS72_008955</name>
</gene>
<accession>A0A4U8UCX8</accession>
<dbReference type="Gene3D" id="3.50.50.60">
    <property type="entry name" value="FAD/NAD(P)-binding domain"/>
    <property type="match status" value="1"/>
</dbReference>